<dbReference type="OrthoDB" id="1912561at2759"/>
<evidence type="ECO:0000259" key="2">
    <source>
        <dbReference type="Pfam" id="PF14244"/>
    </source>
</evidence>
<dbReference type="PANTHER" id="PTHR47481:SF22">
    <property type="entry name" value="RETROTRANSPOSON GAG DOMAIN-CONTAINING PROTEIN"/>
    <property type="match status" value="1"/>
</dbReference>
<dbReference type="InterPro" id="IPR029472">
    <property type="entry name" value="Copia-like_N"/>
</dbReference>
<feature type="domain" description="Retrotransposon Copia-like N-terminal" evidence="2">
    <location>
        <begin position="31"/>
        <end position="68"/>
    </location>
</feature>
<feature type="region of interest" description="Disordered" evidence="1">
    <location>
        <begin position="229"/>
        <end position="254"/>
    </location>
</feature>
<organism evidence="3 4">
    <name type="scientific">Macleaya cordata</name>
    <name type="common">Five-seeded plume-poppy</name>
    <name type="synonym">Bocconia cordata</name>
    <dbReference type="NCBI Taxonomy" id="56857"/>
    <lineage>
        <taxon>Eukaryota</taxon>
        <taxon>Viridiplantae</taxon>
        <taxon>Streptophyta</taxon>
        <taxon>Embryophyta</taxon>
        <taxon>Tracheophyta</taxon>
        <taxon>Spermatophyta</taxon>
        <taxon>Magnoliopsida</taxon>
        <taxon>Ranunculales</taxon>
        <taxon>Papaveraceae</taxon>
        <taxon>Papaveroideae</taxon>
        <taxon>Macleaya</taxon>
    </lineage>
</organism>
<dbReference type="Proteomes" id="UP000195402">
    <property type="component" value="Unassembled WGS sequence"/>
</dbReference>
<gene>
    <name evidence="3" type="ORF">BVC80_8959g26</name>
</gene>
<name>A0A200QWX6_MACCD</name>
<dbReference type="Pfam" id="PF14244">
    <property type="entry name" value="Retrotran_gag_3"/>
    <property type="match status" value="1"/>
</dbReference>
<dbReference type="EMBL" id="MVGT01000933">
    <property type="protein sequence ID" value="OVA14959.1"/>
    <property type="molecule type" value="Genomic_DNA"/>
</dbReference>
<dbReference type="OMA" id="WHTINNS"/>
<comment type="caution">
    <text evidence="3">The sequence shown here is derived from an EMBL/GenBank/DDBJ whole genome shotgun (WGS) entry which is preliminary data.</text>
</comment>
<sequence length="300" mass="33538">MAGPTSASSTPSLSSSPTISKALQPTHVNHLVSVKLDAHNYLLWRAQFLPLLRGYRLMGFVDGTHPCPPRFLNDIVDNPAYIEWVEQDSILLGWLLSSLSDSILAQVLDYETSHAVWQAIQDSLASKSEARQMQLHRELQDLKKGDRSMQEYILRAKAVADQLVTTGNKISSSSLRQHILHGLEPSYDPIVTSLQTTMANMSFEDFQSHLLSYEIRLQSQQAISSTSASVHVAASTNRSPSTTTPPPSSRQQQYYPNRHLRSPLHHCYQHPPMLDTHHPTLLLLLTLILLLQAPTLLVRG</sequence>
<dbReference type="AlphaFoldDB" id="A0A200QWX6"/>
<feature type="compositionally biased region" description="Low complexity" evidence="1">
    <location>
        <begin position="229"/>
        <end position="242"/>
    </location>
</feature>
<evidence type="ECO:0000313" key="4">
    <source>
        <dbReference type="Proteomes" id="UP000195402"/>
    </source>
</evidence>
<dbReference type="Pfam" id="PF14223">
    <property type="entry name" value="Retrotran_gag_2"/>
    <property type="match status" value="1"/>
</dbReference>
<keyword evidence="4" id="KW-1185">Reference proteome</keyword>
<accession>A0A200QWX6</accession>
<reference evidence="3 4" key="1">
    <citation type="journal article" date="2017" name="Mol. Plant">
        <title>The Genome of Medicinal Plant Macleaya cordata Provides New Insights into Benzylisoquinoline Alkaloids Metabolism.</title>
        <authorList>
            <person name="Liu X."/>
            <person name="Liu Y."/>
            <person name="Huang P."/>
            <person name="Ma Y."/>
            <person name="Qing Z."/>
            <person name="Tang Q."/>
            <person name="Cao H."/>
            <person name="Cheng P."/>
            <person name="Zheng Y."/>
            <person name="Yuan Z."/>
            <person name="Zhou Y."/>
            <person name="Liu J."/>
            <person name="Tang Z."/>
            <person name="Zhuo Y."/>
            <person name="Zhang Y."/>
            <person name="Yu L."/>
            <person name="Huang J."/>
            <person name="Yang P."/>
            <person name="Peng Q."/>
            <person name="Zhang J."/>
            <person name="Jiang W."/>
            <person name="Zhang Z."/>
            <person name="Lin K."/>
            <person name="Ro D.K."/>
            <person name="Chen X."/>
            <person name="Xiong X."/>
            <person name="Shang Y."/>
            <person name="Huang S."/>
            <person name="Zeng J."/>
        </authorList>
    </citation>
    <scope>NUCLEOTIDE SEQUENCE [LARGE SCALE GENOMIC DNA]</scope>
    <source>
        <strain evidence="4">cv. BLH2017</strain>
        <tissue evidence="3">Root</tissue>
    </source>
</reference>
<dbReference type="PANTHER" id="PTHR47481">
    <property type="match status" value="1"/>
</dbReference>
<evidence type="ECO:0000313" key="3">
    <source>
        <dbReference type="EMBL" id="OVA14959.1"/>
    </source>
</evidence>
<evidence type="ECO:0000256" key="1">
    <source>
        <dbReference type="SAM" id="MobiDB-lite"/>
    </source>
</evidence>
<proteinExistence type="predicted"/>
<dbReference type="InParanoid" id="A0A200QWX6"/>
<protein>
    <recommendedName>
        <fullName evidence="2">Retrotransposon Copia-like N-terminal domain-containing protein</fullName>
    </recommendedName>
</protein>